<gene>
    <name evidence="4" type="ORF">FOL47_000845</name>
</gene>
<name>A0A7J6KU01_PERCH</name>
<reference evidence="4 5" key="1">
    <citation type="submission" date="2020-04" db="EMBL/GenBank/DDBJ databases">
        <title>Perkinsus chesapeaki whole genome sequence.</title>
        <authorList>
            <person name="Bogema D.R."/>
        </authorList>
    </citation>
    <scope>NUCLEOTIDE SEQUENCE [LARGE SCALE GENOMIC DNA]</scope>
    <source>
        <strain evidence="4">ATCC PRA-425</strain>
    </source>
</reference>
<accession>A0A7J6KU01</accession>
<evidence type="ECO:0000256" key="1">
    <source>
        <dbReference type="ARBA" id="ARBA00022737"/>
    </source>
</evidence>
<evidence type="ECO:0000256" key="3">
    <source>
        <dbReference type="SAM" id="Coils"/>
    </source>
</evidence>
<dbReference type="AlphaFoldDB" id="A0A7J6KU01"/>
<protein>
    <submittedName>
        <fullName evidence="4">Uncharacterized protein</fullName>
    </submittedName>
</protein>
<comment type="caution">
    <text evidence="4">The sequence shown here is derived from an EMBL/GenBank/DDBJ whole genome shotgun (WGS) entry which is preliminary data.</text>
</comment>
<dbReference type="PROSITE" id="PS51375">
    <property type="entry name" value="PPR"/>
    <property type="match status" value="1"/>
</dbReference>
<sequence>MKIRFGLIQKLAAGEKVNQTGKGVKKGNGKNKQQKRKVDVMPFNKKLAKAAERKELGTALGIMSSIKKAGGRPDKHTYANMINTCVRCDNIAKAEGFLAEMRETVGVSVVPMTTMLKGYASEGYRDKAIQLLDEMIDKRIANDRSISAFLRGCLRHGWCEAAITAYDKADSKGLIEDGSRNVYARILSLAGRSSEAITLKGLSGSTLASVSTTMAVTDGKNMDKVNGAIKQAERKLNDEEKNMKSDGQKNKFGDHLIAEARRDLNAAKKFLASDTSINVRPSFARFLYLPKSTENMSKEARIVEGWNAIGVDQVVDDVHKFTLDTLSKALENGKVKVADKSRG</sequence>
<keyword evidence="1" id="KW-0677">Repeat</keyword>
<feature type="repeat" description="PPR" evidence="2">
    <location>
        <begin position="108"/>
        <end position="142"/>
    </location>
</feature>
<dbReference type="PANTHER" id="PTHR47936">
    <property type="entry name" value="PPR_LONG DOMAIN-CONTAINING PROTEIN"/>
    <property type="match status" value="1"/>
</dbReference>
<feature type="non-terminal residue" evidence="4">
    <location>
        <position position="343"/>
    </location>
</feature>
<evidence type="ECO:0000313" key="4">
    <source>
        <dbReference type="EMBL" id="KAF4650795.1"/>
    </source>
</evidence>
<proteinExistence type="predicted"/>
<dbReference type="PANTHER" id="PTHR47936:SF1">
    <property type="entry name" value="PENTATRICOPEPTIDE REPEAT-CONTAINING PROTEIN GUN1, CHLOROPLASTIC"/>
    <property type="match status" value="1"/>
</dbReference>
<dbReference type="InterPro" id="IPR011990">
    <property type="entry name" value="TPR-like_helical_dom_sf"/>
</dbReference>
<evidence type="ECO:0000256" key="2">
    <source>
        <dbReference type="PROSITE-ProRule" id="PRU00708"/>
    </source>
</evidence>
<keyword evidence="3" id="KW-0175">Coiled coil</keyword>
<dbReference type="Gene3D" id="1.25.40.10">
    <property type="entry name" value="Tetratricopeptide repeat domain"/>
    <property type="match status" value="1"/>
</dbReference>
<dbReference type="Proteomes" id="UP000591131">
    <property type="component" value="Unassembled WGS sequence"/>
</dbReference>
<dbReference type="EMBL" id="JAAPAO010001178">
    <property type="protein sequence ID" value="KAF4650795.1"/>
    <property type="molecule type" value="Genomic_DNA"/>
</dbReference>
<dbReference type="Pfam" id="PF01535">
    <property type="entry name" value="PPR"/>
    <property type="match status" value="2"/>
</dbReference>
<dbReference type="InterPro" id="IPR002885">
    <property type="entry name" value="PPR_rpt"/>
</dbReference>
<evidence type="ECO:0000313" key="5">
    <source>
        <dbReference type="Proteomes" id="UP000591131"/>
    </source>
</evidence>
<feature type="coiled-coil region" evidence="3">
    <location>
        <begin position="222"/>
        <end position="249"/>
    </location>
</feature>
<dbReference type="OrthoDB" id="438570at2759"/>
<keyword evidence="5" id="KW-1185">Reference proteome</keyword>
<organism evidence="4 5">
    <name type="scientific">Perkinsus chesapeaki</name>
    <name type="common">Clam parasite</name>
    <name type="synonym">Perkinsus andrewsi</name>
    <dbReference type="NCBI Taxonomy" id="330153"/>
    <lineage>
        <taxon>Eukaryota</taxon>
        <taxon>Sar</taxon>
        <taxon>Alveolata</taxon>
        <taxon>Perkinsozoa</taxon>
        <taxon>Perkinsea</taxon>
        <taxon>Perkinsida</taxon>
        <taxon>Perkinsidae</taxon>
        <taxon>Perkinsus</taxon>
    </lineage>
</organism>
<dbReference type="NCBIfam" id="TIGR00756">
    <property type="entry name" value="PPR"/>
    <property type="match status" value="2"/>
</dbReference>